<dbReference type="AlphaFoldDB" id="A0A5K7YHX8"/>
<sequence length="120" mass="13450">MNLLTDNEKISAAEDVQDLILASGQEAVLLRSQPGERLYGSDDATYEEVGPFPLEFVETPPEDLSNKIDAVACVLPDMDIRQEDHIRSEADEFRVQTIEDERLFGVVTHKVLKLVRLHGS</sequence>
<dbReference type="RefSeq" id="WP_155314734.1">
    <property type="nucleotide sequence ID" value="NZ_AP021874.1"/>
</dbReference>
<evidence type="ECO:0000313" key="2">
    <source>
        <dbReference type="Proteomes" id="UP000427906"/>
    </source>
</evidence>
<evidence type="ECO:0000313" key="1">
    <source>
        <dbReference type="EMBL" id="BBO66341.1"/>
    </source>
</evidence>
<keyword evidence="2" id="KW-1185">Reference proteome</keyword>
<organism evidence="1 2">
    <name type="scientific">Desulfosarcina alkanivorans</name>
    <dbReference type="NCBI Taxonomy" id="571177"/>
    <lineage>
        <taxon>Bacteria</taxon>
        <taxon>Pseudomonadati</taxon>
        <taxon>Thermodesulfobacteriota</taxon>
        <taxon>Desulfobacteria</taxon>
        <taxon>Desulfobacterales</taxon>
        <taxon>Desulfosarcinaceae</taxon>
        <taxon>Desulfosarcina</taxon>
    </lineage>
</organism>
<dbReference type="OrthoDB" id="5458131at2"/>
<dbReference type="Proteomes" id="UP000427906">
    <property type="component" value="Chromosome"/>
</dbReference>
<name>A0A5K7YHX8_9BACT</name>
<gene>
    <name evidence="1" type="ORF">DSCA_02710</name>
</gene>
<proteinExistence type="predicted"/>
<dbReference type="EMBL" id="AP021874">
    <property type="protein sequence ID" value="BBO66341.1"/>
    <property type="molecule type" value="Genomic_DNA"/>
</dbReference>
<dbReference type="KEGG" id="dalk:DSCA_02710"/>
<protein>
    <submittedName>
        <fullName evidence="1">Uncharacterized protein</fullName>
    </submittedName>
</protein>
<accession>A0A5K7YHX8</accession>
<reference evidence="1 2" key="1">
    <citation type="submission" date="2019-11" db="EMBL/GenBank/DDBJ databases">
        <title>Comparative genomics of hydrocarbon-degrading Desulfosarcina strains.</title>
        <authorList>
            <person name="Watanabe M."/>
            <person name="Kojima H."/>
            <person name="Fukui M."/>
        </authorList>
    </citation>
    <scope>NUCLEOTIDE SEQUENCE [LARGE SCALE GENOMIC DNA]</scope>
    <source>
        <strain evidence="1 2">PL12</strain>
    </source>
</reference>